<feature type="non-terminal residue" evidence="1">
    <location>
        <position position="1"/>
    </location>
</feature>
<proteinExistence type="predicted"/>
<evidence type="ECO:0000313" key="2">
    <source>
        <dbReference type="Proteomes" id="UP001162164"/>
    </source>
</evidence>
<comment type="caution">
    <text evidence="1">The sequence shown here is derived from an EMBL/GenBank/DDBJ whole genome shotgun (WGS) entry which is preliminary data.</text>
</comment>
<protein>
    <submittedName>
        <fullName evidence="1">Uncharacterized protein</fullName>
    </submittedName>
</protein>
<dbReference type="Proteomes" id="UP001162164">
    <property type="component" value="Unassembled WGS sequence"/>
</dbReference>
<gene>
    <name evidence="1" type="ORF">NQ317_013602</name>
</gene>
<sequence length="162" mass="18287">QDKLVLPAAYNQLLLYPADMLTADNFNRNFTRRWIYRPLADAASAGRADKAGPAEHRYSNVCSVAGRRGYHRQPTGLQAVQCGLDGVNPKVPHRFPEKSPNLNYPIQVENTSAKKTIGEDFKTQSKSYYGKRFPHGRSQLRKLLTTSHMTGIILLTLNFLNR</sequence>
<reference evidence="1" key="1">
    <citation type="journal article" date="2023" name="Insect Mol. Biol.">
        <title>Genome sequencing provides insights into the evolution of gene families encoding plant cell wall-degrading enzymes in longhorned beetles.</title>
        <authorList>
            <person name="Shin N.R."/>
            <person name="Okamura Y."/>
            <person name="Kirsch R."/>
            <person name="Pauchet Y."/>
        </authorList>
    </citation>
    <scope>NUCLEOTIDE SEQUENCE</scope>
    <source>
        <strain evidence="1">MMC_N1</strain>
    </source>
</reference>
<evidence type="ECO:0000313" key="1">
    <source>
        <dbReference type="EMBL" id="KAJ8957616.1"/>
    </source>
</evidence>
<name>A0ABQ9IR63_9CUCU</name>
<organism evidence="1 2">
    <name type="scientific">Molorchus minor</name>
    <dbReference type="NCBI Taxonomy" id="1323400"/>
    <lineage>
        <taxon>Eukaryota</taxon>
        <taxon>Metazoa</taxon>
        <taxon>Ecdysozoa</taxon>
        <taxon>Arthropoda</taxon>
        <taxon>Hexapoda</taxon>
        <taxon>Insecta</taxon>
        <taxon>Pterygota</taxon>
        <taxon>Neoptera</taxon>
        <taxon>Endopterygota</taxon>
        <taxon>Coleoptera</taxon>
        <taxon>Polyphaga</taxon>
        <taxon>Cucujiformia</taxon>
        <taxon>Chrysomeloidea</taxon>
        <taxon>Cerambycidae</taxon>
        <taxon>Lamiinae</taxon>
        <taxon>Monochamini</taxon>
        <taxon>Molorchus</taxon>
    </lineage>
</organism>
<keyword evidence="2" id="KW-1185">Reference proteome</keyword>
<accession>A0ABQ9IR63</accession>
<dbReference type="EMBL" id="JAPWTJ010003377">
    <property type="protein sequence ID" value="KAJ8957616.1"/>
    <property type="molecule type" value="Genomic_DNA"/>
</dbReference>